<dbReference type="RefSeq" id="WP_208342282.1">
    <property type="nucleotide sequence ID" value="NZ_CAWQFN010000127.1"/>
</dbReference>
<feature type="domain" description="AAA" evidence="20">
    <location>
        <begin position="533"/>
        <end position="676"/>
    </location>
</feature>
<dbReference type="EMBL" id="JAALHA020000005">
    <property type="protein sequence ID" value="MDR9895666.1"/>
    <property type="molecule type" value="Genomic_DNA"/>
</dbReference>
<evidence type="ECO:0000256" key="11">
    <source>
        <dbReference type="ARBA" id="ARBA00022777"/>
    </source>
</evidence>
<feature type="domain" description="Polysaccharide chain length determinant N-terminal" evidence="19">
    <location>
        <begin position="8"/>
        <end position="107"/>
    </location>
</feature>
<evidence type="ECO:0000313" key="22">
    <source>
        <dbReference type="EMBL" id="MDR9895666.1"/>
    </source>
</evidence>
<dbReference type="InterPro" id="IPR005702">
    <property type="entry name" value="Wzc-like_C"/>
</dbReference>
<keyword evidence="14 18" id="KW-0472">Membrane</keyword>
<evidence type="ECO:0000256" key="13">
    <source>
        <dbReference type="ARBA" id="ARBA00022989"/>
    </source>
</evidence>
<evidence type="ECO:0000256" key="12">
    <source>
        <dbReference type="ARBA" id="ARBA00022840"/>
    </source>
</evidence>
<organism evidence="22 23">
    <name type="scientific">Aetokthonos hydrillicola Thurmond2011</name>
    <dbReference type="NCBI Taxonomy" id="2712845"/>
    <lineage>
        <taxon>Bacteria</taxon>
        <taxon>Bacillati</taxon>
        <taxon>Cyanobacteriota</taxon>
        <taxon>Cyanophyceae</taxon>
        <taxon>Nostocales</taxon>
        <taxon>Hapalosiphonaceae</taxon>
        <taxon>Aetokthonos</taxon>
    </lineage>
</organism>
<evidence type="ECO:0000259" key="21">
    <source>
        <dbReference type="Pfam" id="PF13807"/>
    </source>
</evidence>
<dbReference type="InterPro" id="IPR050445">
    <property type="entry name" value="Bact_polysacc_biosynth/exp"/>
</dbReference>
<evidence type="ECO:0000259" key="20">
    <source>
        <dbReference type="Pfam" id="PF13614"/>
    </source>
</evidence>
<keyword evidence="12" id="KW-0067">ATP-binding</keyword>
<comment type="similarity">
    <text evidence="2">Belongs to the CpsC/CapA family.</text>
</comment>
<sequence length="730" mass="79675">MEPVSNFEEIDFQKYLQVLQRRWVPAVGTFGLIVILAFLYSISLKPIYKAEAILLISKNQTSALTGIGEAIGRLESLKSDSSGANSPLDTQVQIITSIPVLQEASDALQLKDSTGRPLKGGLPGKLKVEGVKGTDVINISYTDRDPQVAAKVVNQLTQVYIRHNIEANRAEAVSARKFIQQQLPGNEAAVKQAESALRKFKEQNKIISLEAEASAAVEETTKLEDQISQAQVQLENVRAQSQKLQAQAALASQEAVSVTSATEIPGIQQLVIQLQDAQSQLALMQSRFHTTHPSVVDLQEKVAALNKLLQQRIKQQGITTVPTGNLQNSQLRQQLISNFARTEVERAGLEKQIITLDNKLAAYKKRASILPRLEQTQRQLERRLKAAQTTYEALLTRLQQVQVTENQNIGNARVISPALVPDKPAASKQIAIIAGGVIVGSLLGIIAAFSLDIIDSSIKTVKEAKEMFKYTLLGIIPSVGRTSKKSLSKKNAEQPIPKVIGRDIAQFPIGDAYQMLQANLKFLSSDKQLKAIAVTSSVPKEGKSEVSANLAMAMAQVGRRVLLVDADMRHPIQHHIWKMTNAVGLSNVIVDQVPLELAIREPIPNLHVLPSGVVPPNPVALLDSQRMASLVNSFIKEYDFVIFDTPPLAGMADAAVLSNLADGILLVVRPGVVSSTNARAVKEFLNQSSQNVLGMVVNAVNLKNEPDSYFYYAREHAEASSVFRDATLVR</sequence>
<keyword evidence="17" id="KW-0175">Coiled coil</keyword>
<protein>
    <recommendedName>
        <fullName evidence="5">non-specific protein-tyrosine kinase</fullName>
        <ecNumber evidence="5">2.7.10.2</ecNumber>
    </recommendedName>
</protein>
<keyword evidence="9 18" id="KW-0812">Transmembrane</keyword>
<evidence type="ECO:0000256" key="16">
    <source>
        <dbReference type="ARBA" id="ARBA00051245"/>
    </source>
</evidence>
<dbReference type="InterPro" id="IPR025669">
    <property type="entry name" value="AAA_dom"/>
</dbReference>
<evidence type="ECO:0000256" key="17">
    <source>
        <dbReference type="SAM" id="Coils"/>
    </source>
</evidence>
<evidence type="ECO:0000256" key="14">
    <source>
        <dbReference type="ARBA" id="ARBA00023136"/>
    </source>
</evidence>
<dbReference type="Proteomes" id="UP000667802">
    <property type="component" value="Unassembled WGS sequence"/>
</dbReference>
<keyword evidence="13 18" id="KW-1133">Transmembrane helix</keyword>
<comment type="similarity">
    <text evidence="4">Belongs to the etk/wzc family.</text>
</comment>
<evidence type="ECO:0000256" key="9">
    <source>
        <dbReference type="ARBA" id="ARBA00022692"/>
    </source>
</evidence>
<accession>A0AAP5I6E5</accession>
<dbReference type="NCBIfam" id="TIGR01007">
    <property type="entry name" value="eps_fam"/>
    <property type="match status" value="1"/>
</dbReference>
<keyword evidence="8" id="KW-0808">Transferase</keyword>
<evidence type="ECO:0000256" key="5">
    <source>
        <dbReference type="ARBA" id="ARBA00011903"/>
    </source>
</evidence>
<gene>
    <name evidence="22" type="ORF">G7B40_013970</name>
</gene>
<proteinExistence type="inferred from homology"/>
<dbReference type="SUPFAM" id="SSF52540">
    <property type="entry name" value="P-loop containing nucleoside triphosphate hydrolases"/>
    <property type="match status" value="1"/>
</dbReference>
<evidence type="ECO:0000256" key="1">
    <source>
        <dbReference type="ARBA" id="ARBA00004429"/>
    </source>
</evidence>
<keyword evidence="11" id="KW-0418">Kinase</keyword>
<dbReference type="GO" id="GO:0004715">
    <property type="term" value="F:non-membrane spanning protein tyrosine kinase activity"/>
    <property type="evidence" value="ECO:0007669"/>
    <property type="project" value="UniProtKB-EC"/>
</dbReference>
<dbReference type="CDD" id="cd05387">
    <property type="entry name" value="BY-kinase"/>
    <property type="match status" value="1"/>
</dbReference>
<evidence type="ECO:0000256" key="4">
    <source>
        <dbReference type="ARBA" id="ARBA00008883"/>
    </source>
</evidence>
<evidence type="ECO:0000256" key="10">
    <source>
        <dbReference type="ARBA" id="ARBA00022741"/>
    </source>
</evidence>
<dbReference type="InterPro" id="IPR003856">
    <property type="entry name" value="LPS_length_determ_N"/>
</dbReference>
<feature type="transmembrane region" description="Helical" evidence="18">
    <location>
        <begin position="23"/>
        <end position="42"/>
    </location>
</feature>
<dbReference type="Pfam" id="PF02706">
    <property type="entry name" value="Wzz"/>
    <property type="match status" value="1"/>
</dbReference>
<keyword evidence="6" id="KW-1003">Cell membrane</keyword>
<dbReference type="GO" id="GO:0005886">
    <property type="term" value="C:plasma membrane"/>
    <property type="evidence" value="ECO:0007669"/>
    <property type="project" value="UniProtKB-SubCell"/>
</dbReference>
<dbReference type="InterPro" id="IPR027417">
    <property type="entry name" value="P-loop_NTPase"/>
</dbReference>
<feature type="coiled-coil region" evidence="17">
    <location>
        <begin position="190"/>
        <end position="397"/>
    </location>
</feature>
<evidence type="ECO:0000256" key="6">
    <source>
        <dbReference type="ARBA" id="ARBA00022475"/>
    </source>
</evidence>
<keyword evidence="10" id="KW-0547">Nucleotide-binding</keyword>
<dbReference type="Pfam" id="PF13807">
    <property type="entry name" value="GNVR"/>
    <property type="match status" value="1"/>
</dbReference>
<evidence type="ECO:0000313" key="23">
    <source>
        <dbReference type="Proteomes" id="UP000667802"/>
    </source>
</evidence>
<dbReference type="Pfam" id="PF13614">
    <property type="entry name" value="AAA_31"/>
    <property type="match status" value="1"/>
</dbReference>
<comment type="similarity">
    <text evidence="3">Belongs to the CpsD/CapB family.</text>
</comment>
<dbReference type="Gene3D" id="3.40.50.300">
    <property type="entry name" value="P-loop containing nucleotide triphosphate hydrolases"/>
    <property type="match status" value="1"/>
</dbReference>
<keyword evidence="15" id="KW-0829">Tyrosine-protein kinase</keyword>
<evidence type="ECO:0000256" key="2">
    <source>
        <dbReference type="ARBA" id="ARBA00006683"/>
    </source>
</evidence>
<evidence type="ECO:0000256" key="3">
    <source>
        <dbReference type="ARBA" id="ARBA00007316"/>
    </source>
</evidence>
<evidence type="ECO:0000256" key="15">
    <source>
        <dbReference type="ARBA" id="ARBA00023137"/>
    </source>
</evidence>
<evidence type="ECO:0000256" key="7">
    <source>
        <dbReference type="ARBA" id="ARBA00022519"/>
    </source>
</evidence>
<comment type="catalytic activity">
    <reaction evidence="16">
        <text>L-tyrosyl-[protein] + ATP = O-phospho-L-tyrosyl-[protein] + ADP + H(+)</text>
        <dbReference type="Rhea" id="RHEA:10596"/>
        <dbReference type="Rhea" id="RHEA-COMP:10136"/>
        <dbReference type="Rhea" id="RHEA-COMP:20101"/>
        <dbReference type="ChEBI" id="CHEBI:15378"/>
        <dbReference type="ChEBI" id="CHEBI:30616"/>
        <dbReference type="ChEBI" id="CHEBI:46858"/>
        <dbReference type="ChEBI" id="CHEBI:61978"/>
        <dbReference type="ChEBI" id="CHEBI:456216"/>
        <dbReference type="EC" id="2.7.10.2"/>
    </reaction>
</comment>
<evidence type="ECO:0000256" key="18">
    <source>
        <dbReference type="SAM" id="Phobius"/>
    </source>
</evidence>
<comment type="subcellular location">
    <subcellularLocation>
        <location evidence="1">Cell inner membrane</location>
        <topology evidence="1">Multi-pass membrane protein</topology>
    </subcellularLocation>
</comment>
<name>A0AAP5I6E5_9CYAN</name>
<comment type="caution">
    <text evidence="22">The sequence shown here is derived from an EMBL/GenBank/DDBJ whole genome shotgun (WGS) entry which is preliminary data.</text>
</comment>
<dbReference type="GO" id="GO:0005524">
    <property type="term" value="F:ATP binding"/>
    <property type="evidence" value="ECO:0007669"/>
    <property type="project" value="UniProtKB-KW"/>
</dbReference>
<evidence type="ECO:0000259" key="19">
    <source>
        <dbReference type="Pfam" id="PF02706"/>
    </source>
</evidence>
<dbReference type="EC" id="2.7.10.2" evidence="5"/>
<evidence type="ECO:0000256" key="8">
    <source>
        <dbReference type="ARBA" id="ARBA00022679"/>
    </source>
</evidence>
<keyword evidence="7" id="KW-0997">Cell inner membrane</keyword>
<dbReference type="AlphaFoldDB" id="A0AAP5I6E5"/>
<dbReference type="PANTHER" id="PTHR32309:SF13">
    <property type="entry name" value="FERRIC ENTEROBACTIN TRANSPORT PROTEIN FEPE"/>
    <property type="match status" value="1"/>
</dbReference>
<reference evidence="23" key="1">
    <citation type="journal article" date="2021" name="Science">
        <title>Hunting the eagle killer: A cyanobacterial neurotoxin causes vacuolar myelinopathy.</title>
        <authorList>
            <person name="Breinlinger S."/>
            <person name="Phillips T.J."/>
            <person name="Haram B.N."/>
            <person name="Mares J."/>
            <person name="Martinez Yerena J.A."/>
            <person name="Hrouzek P."/>
            <person name="Sobotka R."/>
            <person name="Henderson W.M."/>
            <person name="Schmieder P."/>
            <person name="Williams S.M."/>
            <person name="Lauderdale J.D."/>
            <person name="Wilde H.D."/>
            <person name="Gerrin W."/>
            <person name="Kust A."/>
            <person name="Washington J.W."/>
            <person name="Wagner C."/>
            <person name="Geier B."/>
            <person name="Liebeke M."/>
            <person name="Enke H."/>
            <person name="Niedermeyer T.H.J."/>
            <person name="Wilde S.B."/>
        </authorList>
    </citation>
    <scope>NUCLEOTIDE SEQUENCE [LARGE SCALE GENOMIC DNA]</scope>
    <source>
        <strain evidence="23">Thurmond2011</strain>
    </source>
</reference>
<feature type="transmembrane region" description="Helical" evidence="18">
    <location>
        <begin position="430"/>
        <end position="451"/>
    </location>
</feature>
<keyword evidence="23" id="KW-1185">Reference proteome</keyword>
<dbReference type="PANTHER" id="PTHR32309">
    <property type="entry name" value="TYROSINE-PROTEIN KINASE"/>
    <property type="match status" value="1"/>
</dbReference>
<feature type="domain" description="Tyrosine-protein kinase G-rich" evidence="21">
    <location>
        <begin position="374"/>
        <end position="449"/>
    </location>
</feature>
<dbReference type="InterPro" id="IPR032807">
    <property type="entry name" value="GNVR"/>
</dbReference>